<dbReference type="PANTHER" id="PTHR48069">
    <property type="entry name" value="DIHYDROFOLATE REDUCTASE"/>
    <property type="match status" value="1"/>
</dbReference>
<dbReference type="AlphaFoldDB" id="A0A1L8TQR1"/>
<name>A0A1L8TQR1_9ENTE</name>
<dbReference type="UniPathway" id="UPA00077">
    <property type="reaction ID" value="UER00158"/>
</dbReference>
<dbReference type="Gene3D" id="3.40.430.10">
    <property type="entry name" value="Dihydrofolate Reductase, subunit A"/>
    <property type="match status" value="1"/>
</dbReference>
<dbReference type="Pfam" id="PF00186">
    <property type="entry name" value="DHFR_1"/>
    <property type="match status" value="1"/>
</dbReference>
<evidence type="ECO:0000256" key="8">
    <source>
        <dbReference type="RuleBase" id="RU004474"/>
    </source>
</evidence>
<evidence type="ECO:0000256" key="4">
    <source>
        <dbReference type="ARBA" id="ARBA00022563"/>
    </source>
</evidence>
<comment type="function">
    <text evidence="7">Key enzyme in folate metabolism. Catalyzes an essential reaction for de novo glycine and purine synthesis, and for DNA precursor synthesis.</text>
</comment>
<dbReference type="GO" id="GO:0005829">
    <property type="term" value="C:cytosol"/>
    <property type="evidence" value="ECO:0007669"/>
    <property type="project" value="TreeGrafter"/>
</dbReference>
<dbReference type="FunFam" id="3.40.430.10:FF:000009">
    <property type="entry name" value="Dihydrofolate reductase"/>
    <property type="match status" value="1"/>
</dbReference>
<comment type="pathway">
    <text evidence="1 7">Cofactor biosynthesis; tetrahydrofolate biosynthesis; 5,6,7,8-tetrahydrofolate from 7,8-dihydrofolate: step 1/1.</text>
</comment>
<dbReference type="GO" id="GO:0046654">
    <property type="term" value="P:tetrahydrofolate biosynthetic process"/>
    <property type="evidence" value="ECO:0007669"/>
    <property type="project" value="UniProtKB-UniPathway"/>
</dbReference>
<evidence type="ECO:0000259" key="9">
    <source>
        <dbReference type="PROSITE" id="PS51330"/>
    </source>
</evidence>
<evidence type="ECO:0000256" key="3">
    <source>
        <dbReference type="ARBA" id="ARBA00012856"/>
    </source>
</evidence>
<dbReference type="EC" id="1.5.1.3" evidence="3 7"/>
<dbReference type="PANTHER" id="PTHR48069:SF3">
    <property type="entry name" value="DIHYDROFOLATE REDUCTASE"/>
    <property type="match status" value="1"/>
</dbReference>
<dbReference type="STRING" id="249189.RV04_GL001055"/>
<dbReference type="PRINTS" id="PR00070">
    <property type="entry name" value="DHFR"/>
</dbReference>
<dbReference type="InterPro" id="IPR012259">
    <property type="entry name" value="DHFR"/>
</dbReference>
<evidence type="ECO:0000256" key="1">
    <source>
        <dbReference type="ARBA" id="ARBA00004903"/>
    </source>
</evidence>
<keyword evidence="4 7" id="KW-0554">One-carbon metabolism</keyword>
<dbReference type="InterPro" id="IPR024072">
    <property type="entry name" value="DHFR-like_dom_sf"/>
</dbReference>
<evidence type="ECO:0000256" key="6">
    <source>
        <dbReference type="ARBA" id="ARBA00023002"/>
    </source>
</evidence>
<dbReference type="InterPro" id="IPR001796">
    <property type="entry name" value="DHFR_dom"/>
</dbReference>
<keyword evidence="5 7" id="KW-0521">NADP</keyword>
<dbReference type="GO" id="GO:0004146">
    <property type="term" value="F:dihydrofolate reductase activity"/>
    <property type="evidence" value="ECO:0007669"/>
    <property type="project" value="UniProtKB-EC"/>
</dbReference>
<evidence type="ECO:0000313" key="10">
    <source>
        <dbReference type="EMBL" id="OJG46627.1"/>
    </source>
</evidence>
<dbReference type="EMBL" id="JXKQ01000002">
    <property type="protein sequence ID" value="OJG46627.1"/>
    <property type="molecule type" value="Genomic_DNA"/>
</dbReference>
<reference evidence="10 11" key="1">
    <citation type="submission" date="2014-12" db="EMBL/GenBank/DDBJ databases">
        <title>Draft genome sequences of 29 type strains of Enterococci.</title>
        <authorList>
            <person name="Zhong Z."/>
            <person name="Sun Z."/>
            <person name="Liu W."/>
            <person name="Zhang W."/>
            <person name="Zhang H."/>
        </authorList>
    </citation>
    <scope>NUCLEOTIDE SEQUENCE [LARGE SCALE GENOMIC DNA]</scope>
    <source>
        <strain evidence="10 11">DSM 17122</strain>
    </source>
</reference>
<evidence type="ECO:0000313" key="11">
    <source>
        <dbReference type="Proteomes" id="UP000182077"/>
    </source>
</evidence>
<evidence type="ECO:0000256" key="7">
    <source>
        <dbReference type="PIRNR" id="PIRNR000194"/>
    </source>
</evidence>
<dbReference type="SUPFAM" id="SSF53597">
    <property type="entry name" value="Dihydrofolate reductase-like"/>
    <property type="match status" value="1"/>
</dbReference>
<sequence>MLIAIWAQDNQALIGKNNRLPWHLPNDLQYFKTTTINHTLVMGRKTFEGMGGRPLPKRQTIVLTHDQKYQAENVLVLHSVAEVLDYSKKHDQITFIAGGSAIYQAFLPYCDKIYRTYINETFEGDAYFPTIDWKQWNLVDSQQGPKNEKNPYDYYYEKYTKKKAN</sequence>
<accession>A0A1L8TQR1</accession>
<comment type="catalytic activity">
    <reaction evidence="7">
        <text>(6S)-5,6,7,8-tetrahydrofolate + NADP(+) = 7,8-dihydrofolate + NADPH + H(+)</text>
        <dbReference type="Rhea" id="RHEA:15009"/>
        <dbReference type="ChEBI" id="CHEBI:15378"/>
        <dbReference type="ChEBI" id="CHEBI:57451"/>
        <dbReference type="ChEBI" id="CHEBI:57453"/>
        <dbReference type="ChEBI" id="CHEBI:57783"/>
        <dbReference type="ChEBI" id="CHEBI:58349"/>
        <dbReference type="EC" id="1.5.1.3"/>
    </reaction>
</comment>
<dbReference type="PROSITE" id="PS00075">
    <property type="entry name" value="DHFR_1"/>
    <property type="match status" value="1"/>
</dbReference>
<dbReference type="InterPro" id="IPR017925">
    <property type="entry name" value="DHFR_CS"/>
</dbReference>
<evidence type="ECO:0000256" key="5">
    <source>
        <dbReference type="ARBA" id="ARBA00022857"/>
    </source>
</evidence>
<proteinExistence type="inferred from homology"/>
<dbReference type="GO" id="GO:0006730">
    <property type="term" value="P:one-carbon metabolic process"/>
    <property type="evidence" value="ECO:0007669"/>
    <property type="project" value="UniProtKB-KW"/>
</dbReference>
<keyword evidence="11" id="KW-1185">Reference proteome</keyword>
<dbReference type="PIRSF" id="PIRSF000194">
    <property type="entry name" value="DHFR"/>
    <property type="match status" value="1"/>
</dbReference>
<gene>
    <name evidence="10" type="ORF">RV04_GL001055</name>
</gene>
<dbReference type="GO" id="GO:0046655">
    <property type="term" value="P:folic acid metabolic process"/>
    <property type="evidence" value="ECO:0007669"/>
    <property type="project" value="TreeGrafter"/>
</dbReference>
<protein>
    <recommendedName>
        <fullName evidence="3 7">Dihydrofolate reductase</fullName>
        <ecNumber evidence="3 7">1.5.1.3</ecNumber>
    </recommendedName>
</protein>
<dbReference type="Proteomes" id="UP000182077">
    <property type="component" value="Unassembled WGS sequence"/>
</dbReference>
<dbReference type="PROSITE" id="PS51330">
    <property type="entry name" value="DHFR_2"/>
    <property type="match status" value="1"/>
</dbReference>
<evidence type="ECO:0000256" key="2">
    <source>
        <dbReference type="ARBA" id="ARBA00009539"/>
    </source>
</evidence>
<keyword evidence="6 7" id="KW-0560">Oxidoreductase</keyword>
<comment type="similarity">
    <text evidence="2 7 8">Belongs to the dihydrofolate reductase family.</text>
</comment>
<dbReference type="GO" id="GO:0046452">
    <property type="term" value="P:dihydrofolate metabolic process"/>
    <property type="evidence" value="ECO:0007669"/>
    <property type="project" value="TreeGrafter"/>
</dbReference>
<feature type="domain" description="DHFR" evidence="9">
    <location>
        <begin position="1"/>
        <end position="161"/>
    </location>
</feature>
<comment type="caution">
    <text evidence="10">The sequence shown here is derived from an EMBL/GenBank/DDBJ whole genome shotgun (WGS) entry which is preliminary data.</text>
</comment>
<organism evidence="10 11">
    <name type="scientific">Enterococcus hermanniensis</name>
    <dbReference type="NCBI Taxonomy" id="249189"/>
    <lineage>
        <taxon>Bacteria</taxon>
        <taxon>Bacillati</taxon>
        <taxon>Bacillota</taxon>
        <taxon>Bacilli</taxon>
        <taxon>Lactobacillales</taxon>
        <taxon>Enterococcaceae</taxon>
        <taxon>Enterococcus</taxon>
    </lineage>
</organism>
<dbReference type="OrthoDB" id="9804315at2"/>
<dbReference type="GO" id="GO:0050661">
    <property type="term" value="F:NADP binding"/>
    <property type="evidence" value="ECO:0007669"/>
    <property type="project" value="InterPro"/>
</dbReference>
<dbReference type="RefSeq" id="WP_071857083.1">
    <property type="nucleotide sequence ID" value="NZ_JBHSHK010000005.1"/>
</dbReference>
<dbReference type="CDD" id="cd00209">
    <property type="entry name" value="DHFR"/>
    <property type="match status" value="1"/>
</dbReference>